<proteinExistence type="inferred from homology"/>
<evidence type="ECO:0000256" key="8">
    <source>
        <dbReference type="ARBA" id="ARBA00023043"/>
    </source>
</evidence>
<evidence type="ECO:0000313" key="14">
    <source>
        <dbReference type="Proteomes" id="UP000092666"/>
    </source>
</evidence>
<dbReference type="PANTHER" id="PTHR16036">
    <property type="entry name" value="ANKYRIN REPEAT AND ZINC FINGER DOMAIN-CONTAINING PROTEIN 1"/>
    <property type="match status" value="1"/>
</dbReference>
<dbReference type="OrthoDB" id="429841at2759"/>
<feature type="region of interest" description="Disordered" evidence="11">
    <location>
        <begin position="120"/>
        <end position="146"/>
    </location>
</feature>
<gene>
    <name evidence="13" type="ORF">I316_06699</name>
</gene>
<evidence type="ECO:0000256" key="10">
    <source>
        <dbReference type="PROSITE-ProRule" id="PRU01389"/>
    </source>
</evidence>
<comment type="domain">
    <text evidence="10">The VLRF1 domain mediates binding to the 60S ribosomal subunit.</text>
</comment>
<keyword evidence="7 10" id="KW-0378">Hydrolase</keyword>
<organism evidence="13 14">
    <name type="scientific">Kwoniella heveanensis BCC8398</name>
    <dbReference type="NCBI Taxonomy" id="1296120"/>
    <lineage>
        <taxon>Eukaryota</taxon>
        <taxon>Fungi</taxon>
        <taxon>Dikarya</taxon>
        <taxon>Basidiomycota</taxon>
        <taxon>Agaricomycotina</taxon>
        <taxon>Tremellomycetes</taxon>
        <taxon>Tremellales</taxon>
        <taxon>Cryptococcaceae</taxon>
        <taxon>Kwoniella</taxon>
    </lineage>
</organism>
<dbReference type="STRING" id="1296120.A0A1B9GKQ5"/>
<evidence type="ECO:0000256" key="5">
    <source>
        <dbReference type="ARBA" id="ARBA00022737"/>
    </source>
</evidence>
<keyword evidence="8" id="KW-0040">ANK repeat</keyword>
<evidence type="ECO:0000256" key="6">
    <source>
        <dbReference type="ARBA" id="ARBA00022759"/>
    </source>
</evidence>
<dbReference type="GO" id="GO:0016787">
    <property type="term" value="F:hydrolase activity"/>
    <property type="evidence" value="ECO:0007669"/>
    <property type="project" value="UniProtKB-KW"/>
</dbReference>
<evidence type="ECO:0000256" key="11">
    <source>
        <dbReference type="SAM" id="MobiDB-lite"/>
    </source>
</evidence>
<comment type="subcellular location">
    <subcellularLocation>
        <location evidence="1">Cytoplasm</location>
    </subcellularLocation>
</comment>
<comment type="similarity">
    <text evidence="2 10">Belongs to the ANKZF1/VMS1 family.</text>
</comment>
<evidence type="ECO:0000259" key="12">
    <source>
        <dbReference type="PROSITE" id="PS52044"/>
    </source>
</evidence>
<name>A0A1B9GKQ5_9TREE</name>
<dbReference type="Proteomes" id="UP000092666">
    <property type="component" value="Unassembled WGS sequence"/>
</dbReference>
<dbReference type="InterPro" id="IPR041175">
    <property type="entry name" value="VLRF1/Vms1"/>
</dbReference>
<accession>A0A1B9GKQ5</accession>
<evidence type="ECO:0000256" key="2">
    <source>
        <dbReference type="ARBA" id="ARBA00009262"/>
    </source>
</evidence>
<feature type="region of interest" description="Disordered" evidence="11">
    <location>
        <begin position="559"/>
        <end position="672"/>
    </location>
</feature>
<dbReference type="EMBL" id="KV700132">
    <property type="protein sequence ID" value="OCF31692.1"/>
    <property type="molecule type" value="Genomic_DNA"/>
</dbReference>
<dbReference type="PROSITE" id="PS52044">
    <property type="entry name" value="VLRF1"/>
    <property type="match status" value="1"/>
</dbReference>
<feature type="compositionally biased region" description="Gly residues" evidence="11">
    <location>
        <begin position="638"/>
        <end position="647"/>
    </location>
</feature>
<keyword evidence="6 10" id="KW-0255">Endonuclease</keyword>
<dbReference type="GO" id="GO:0036503">
    <property type="term" value="P:ERAD pathway"/>
    <property type="evidence" value="ECO:0007669"/>
    <property type="project" value="TreeGrafter"/>
</dbReference>
<keyword evidence="4 10" id="KW-0540">Nuclease</keyword>
<dbReference type="GO" id="GO:0004519">
    <property type="term" value="F:endonuclease activity"/>
    <property type="evidence" value="ECO:0007669"/>
    <property type="project" value="UniProtKB-KW"/>
</dbReference>
<evidence type="ECO:0000256" key="7">
    <source>
        <dbReference type="ARBA" id="ARBA00022801"/>
    </source>
</evidence>
<feature type="compositionally biased region" description="Basic and acidic residues" evidence="11">
    <location>
        <begin position="602"/>
        <end position="614"/>
    </location>
</feature>
<dbReference type="PANTHER" id="PTHR16036:SF2">
    <property type="entry name" value="TRNA ENDONUCLEASE ANKZF1"/>
    <property type="match status" value="1"/>
</dbReference>
<dbReference type="AlphaFoldDB" id="A0A1B9GKQ5"/>
<evidence type="ECO:0000256" key="1">
    <source>
        <dbReference type="ARBA" id="ARBA00004496"/>
    </source>
</evidence>
<reference evidence="13 14" key="1">
    <citation type="submission" date="2013-07" db="EMBL/GenBank/DDBJ databases">
        <title>The Genome Sequence of Cryptococcus heveanensis BCC8398.</title>
        <authorList>
            <consortium name="The Broad Institute Genome Sequencing Platform"/>
            <person name="Cuomo C."/>
            <person name="Litvintseva A."/>
            <person name="Chen Y."/>
            <person name="Heitman J."/>
            <person name="Sun S."/>
            <person name="Springer D."/>
            <person name="Dromer F."/>
            <person name="Young S.K."/>
            <person name="Zeng Q."/>
            <person name="Gargeya S."/>
            <person name="Fitzgerald M."/>
            <person name="Abouelleil A."/>
            <person name="Alvarado L."/>
            <person name="Berlin A.M."/>
            <person name="Chapman S.B."/>
            <person name="Dewar J."/>
            <person name="Goldberg J."/>
            <person name="Griggs A."/>
            <person name="Gujja S."/>
            <person name="Hansen M."/>
            <person name="Howarth C."/>
            <person name="Imamovic A."/>
            <person name="Larimer J."/>
            <person name="McCowan C."/>
            <person name="Murphy C."/>
            <person name="Pearson M."/>
            <person name="Priest M."/>
            <person name="Roberts A."/>
            <person name="Saif S."/>
            <person name="Shea T."/>
            <person name="Sykes S."/>
            <person name="Wortman J."/>
            <person name="Nusbaum C."/>
            <person name="Birren B."/>
        </authorList>
    </citation>
    <scope>NUCLEOTIDE SEQUENCE [LARGE SCALE GENOMIC DNA]</scope>
    <source>
        <strain evidence="13 14">BCC8398</strain>
    </source>
</reference>
<dbReference type="InterPro" id="IPR047139">
    <property type="entry name" value="ANKZ1/VMS1"/>
</dbReference>
<feature type="domain" description="VLRF1" evidence="12">
    <location>
        <begin position="237"/>
        <end position="394"/>
    </location>
</feature>
<feature type="compositionally biased region" description="Basic and acidic residues" evidence="11">
    <location>
        <begin position="654"/>
        <end position="672"/>
    </location>
</feature>
<reference evidence="14" key="2">
    <citation type="submission" date="2013-12" db="EMBL/GenBank/DDBJ databases">
        <title>Evolution of pathogenesis and genome organization in the Tremellales.</title>
        <authorList>
            <person name="Cuomo C."/>
            <person name="Litvintseva A."/>
            <person name="Heitman J."/>
            <person name="Chen Y."/>
            <person name="Sun S."/>
            <person name="Springer D."/>
            <person name="Dromer F."/>
            <person name="Young S."/>
            <person name="Zeng Q."/>
            <person name="Chapman S."/>
            <person name="Gujja S."/>
            <person name="Saif S."/>
            <person name="Birren B."/>
        </authorList>
    </citation>
    <scope>NUCLEOTIDE SEQUENCE [LARGE SCALE GENOMIC DNA]</scope>
    <source>
        <strain evidence="14">BCC8398</strain>
    </source>
</reference>
<feature type="compositionally biased region" description="Basic and acidic residues" evidence="11">
    <location>
        <begin position="579"/>
        <end position="592"/>
    </location>
</feature>
<protein>
    <submittedName>
        <fullName evidence="13">Cytoplasmic protein</fullName>
    </submittedName>
</protein>
<keyword evidence="3 10" id="KW-0963">Cytoplasm</keyword>
<evidence type="ECO:0000256" key="9">
    <source>
        <dbReference type="ARBA" id="ARBA00023054"/>
    </source>
</evidence>
<evidence type="ECO:0000256" key="4">
    <source>
        <dbReference type="ARBA" id="ARBA00022722"/>
    </source>
</evidence>
<dbReference type="GO" id="GO:0005737">
    <property type="term" value="C:cytoplasm"/>
    <property type="evidence" value="ECO:0007669"/>
    <property type="project" value="UniProtKB-SubCell"/>
</dbReference>
<feature type="compositionally biased region" description="Basic and acidic residues" evidence="11">
    <location>
        <begin position="560"/>
        <end position="571"/>
    </location>
</feature>
<feature type="active site" evidence="10">
    <location>
        <position position="296"/>
    </location>
</feature>
<sequence>MSTPSSILSRGISVYSIPPEILTTLSVRSIQAQVQAGISRGTSKNTDATANGTTSSAPGLVLGTAGAGAALSCQTCPNAGFDTVEEQRAHFKSDWHRYNAKAKLAGRTVGQEEFDNMVEGVSSISGSGSDSGSSSSSGSSSQSKVARLLKRQTLGADPTSDDDDALELADRQRRAHLRTAVIWFSPTASIPSLQVPLETQFGVHRALFPPFETAADYLSELKNMQLSGSGLGAEADSERRLTLLMVAGGHFAGMVVAIRPRGKTERQEVKGAGDVRVLKHKTFHRYTTRKKQGGSQALNDNAKSKAVSAGAMLRRYGEQALQEEIRALMSDWEEDLNASERIFVRASTHGKKSFWGYEGAVIQKNDDRIGVFPFPTRRPTLQELLRCWHELTRLKVSHLSEDALRALDDEYIASLQPKNKPVKPTPAALPTTPSVPAVPKLTAEEEARLDRRKRLEEMIKKGRLDALKPFWSKYKEDHDLASSASEYIGLAASAGQEDVLRWMIEEERLDPTQPIESAGNRRAYELATTKGARNVFRRIAHAHPEWYDWVNDARVPSGLSEEKEAEQDKKKAERRKGLREKLKEREKVRAAEEAEEAAKEEEDQRRREAEERMRASVGAGGGVNGNGNQNAGPQKLGGRVGGEGLGGMSAEMRMQIERERRARAAEARFGRG</sequence>
<evidence type="ECO:0000256" key="3">
    <source>
        <dbReference type="ARBA" id="ARBA00022490"/>
    </source>
</evidence>
<evidence type="ECO:0000313" key="13">
    <source>
        <dbReference type="EMBL" id="OCF31692.1"/>
    </source>
</evidence>
<keyword evidence="14" id="KW-1185">Reference proteome</keyword>
<keyword evidence="5" id="KW-0677">Repeat</keyword>
<feature type="compositionally biased region" description="Low complexity" evidence="11">
    <location>
        <begin position="122"/>
        <end position="143"/>
    </location>
</feature>
<dbReference type="Pfam" id="PF18826">
    <property type="entry name" value="bVLRF1"/>
    <property type="match status" value="1"/>
</dbReference>
<keyword evidence="9" id="KW-0175">Coiled coil</keyword>